<feature type="compositionally biased region" description="Polar residues" evidence="1">
    <location>
        <begin position="33"/>
        <end position="53"/>
    </location>
</feature>
<proteinExistence type="predicted"/>
<dbReference type="AlphaFoldDB" id="A0A1Y2D788"/>
<feature type="compositionally biased region" description="Polar residues" evidence="1">
    <location>
        <begin position="68"/>
        <end position="79"/>
    </location>
</feature>
<feature type="compositionally biased region" description="Low complexity" evidence="1">
    <location>
        <begin position="116"/>
        <end position="158"/>
    </location>
</feature>
<feature type="compositionally biased region" description="Low complexity" evidence="1">
    <location>
        <begin position="179"/>
        <end position="201"/>
    </location>
</feature>
<reference evidence="2 3" key="1">
    <citation type="submission" date="2016-07" db="EMBL/GenBank/DDBJ databases">
        <title>Pervasive Adenine N6-methylation of Active Genes in Fungi.</title>
        <authorList>
            <consortium name="DOE Joint Genome Institute"/>
            <person name="Mondo S.J."/>
            <person name="Dannebaum R.O."/>
            <person name="Kuo R.C."/>
            <person name="Labutti K."/>
            <person name="Haridas S."/>
            <person name="Kuo A."/>
            <person name="Salamov A."/>
            <person name="Ahrendt S.R."/>
            <person name="Lipzen A."/>
            <person name="Sullivan W."/>
            <person name="Andreopoulos W.B."/>
            <person name="Clum A."/>
            <person name="Lindquist E."/>
            <person name="Daum C."/>
            <person name="Ramamoorthy G.K."/>
            <person name="Gryganskyi A."/>
            <person name="Culley D."/>
            <person name="Magnuson J.K."/>
            <person name="James T.Y."/>
            <person name="O'Malley M.A."/>
            <person name="Stajich J.E."/>
            <person name="Spatafora J.W."/>
            <person name="Visel A."/>
            <person name="Grigoriev I.V."/>
        </authorList>
    </citation>
    <scope>NUCLEOTIDE SEQUENCE [LARGE SCALE GENOMIC DNA]</scope>
    <source>
        <strain evidence="2 3">62-1032</strain>
    </source>
</reference>
<feature type="compositionally biased region" description="Gly residues" evidence="1">
    <location>
        <begin position="12"/>
        <end position="23"/>
    </location>
</feature>
<keyword evidence="3" id="KW-1185">Reference proteome</keyword>
<comment type="caution">
    <text evidence="2">The sequence shown here is derived from an EMBL/GenBank/DDBJ whole genome shotgun (WGS) entry which is preliminary data.</text>
</comment>
<feature type="compositionally biased region" description="Polar residues" evidence="1">
    <location>
        <begin position="159"/>
        <end position="178"/>
    </location>
</feature>
<feature type="region of interest" description="Disordered" evidence="1">
    <location>
        <begin position="1"/>
        <end position="302"/>
    </location>
</feature>
<dbReference type="EMBL" id="MCGR01000092">
    <property type="protein sequence ID" value="ORY55143.1"/>
    <property type="molecule type" value="Genomic_DNA"/>
</dbReference>
<protein>
    <submittedName>
        <fullName evidence="2">Uncharacterized protein</fullName>
    </submittedName>
</protein>
<name>A0A1Y2D788_9BASI</name>
<evidence type="ECO:0000313" key="2">
    <source>
        <dbReference type="EMBL" id="ORY55143.1"/>
    </source>
</evidence>
<feature type="compositionally biased region" description="Gly residues" evidence="1">
    <location>
        <begin position="262"/>
        <end position="287"/>
    </location>
</feature>
<gene>
    <name evidence="2" type="ORF">BCR35DRAFT_222354</name>
</gene>
<sequence length="302" mass="30259">MFSGSPARGQREGGGTQRRGGVGDNEARLPTLVSRQRSTASPSPTNLFSSRTVSLADPYDSDEEHQASKGQPSRPSTSNARPTAAHARSRSTSSYGAPLVGGAGPQQPSAITSQRSASLGLGSPSSSSQYPLAPRRPSLSSPRPSSSYHSSRPSSSASFHQPLSFSSAFPSPGSTPRPSASAYHASSSSSSSSGYSTAASSPYLSPRPIPSSLGRGHPAIQEQPSFGGFGGAGAGGMGAGPLPPRAGAGIVRGHLRSASMGGSIGSRGGGAPGEGRGGERAVGGGQGRPPMGYSENRRGSGW</sequence>
<organism evidence="2 3">
    <name type="scientific">Leucosporidium creatinivorum</name>
    <dbReference type="NCBI Taxonomy" id="106004"/>
    <lineage>
        <taxon>Eukaryota</taxon>
        <taxon>Fungi</taxon>
        <taxon>Dikarya</taxon>
        <taxon>Basidiomycota</taxon>
        <taxon>Pucciniomycotina</taxon>
        <taxon>Microbotryomycetes</taxon>
        <taxon>Leucosporidiales</taxon>
        <taxon>Leucosporidium</taxon>
    </lineage>
</organism>
<feature type="compositionally biased region" description="Gly residues" evidence="1">
    <location>
        <begin position="227"/>
        <end position="239"/>
    </location>
</feature>
<feature type="compositionally biased region" description="Polar residues" evidence="1">
    <location>
        <begin position="106"/>
        <end position="115"/>
    </location>
</feature>
<evidence type="ECO:0000256" key="1">
    <source>
        <dbReference type="SAM" id="MobiDB-lite"/>
    </source>
</evidence>
<dbReference type="Proteomes" id="UP000193467">
    <property type="component" value="Unassembled WGS sequence"/>
</dbReference>
<dbReference type="InParanoid" id="A0A1Y2D788"/>
<evidence type="ECO:0000313" key="3">
    <source>
        <dbReference type="Proteomes" id="UP000193467"/>
    </source>
</evidence>
<feature type="compositionally biased region" description="Low complexity" evidence="1">
    <location>
        <begin position="80"/>
        <end position="94"/>
    </location>
</feature>
<accession>A0A1Y2D788</accession>